<dbReference type="KEGG" id="amic:Ami3637_16720"/>
<protein>
    <submittedName>
        <fullName evidence="1">Uncharacterized protein</fullName>
    </submittedName>
</protein>
<proteinExistence type="predicted"/>
<name>A0A6P1MIS3_9FIRM</name>
<sequence length="121" mass="14027">MEKIGGEIIATVEQALQIELYACQKDYILNGYLPCTNEKCTGKTTAYCIKLLLTEGEPIKMWSFEATTNYIDVSSSGVNYKDWFRRYLASIYKKFMDAGIETRKVEFYQDQSSQDFFLNHI</sequence>
<dbReference type="RefSeq" id="WP_162363569.1">
    <property type="nucleotide sequence ID" value="NZ_CP047591.1"/>
</dbReference>
<dbReference type="EMBL" id="CP047591">
    <property type="protein sequence ID" value="QHI73807.1"/>
    <property type="molecule type" value="Genomic_DNA"/>
</dbReference>
<keyword evidence="2" id="KW-1185">Reference proteome</keyword>
<organism evidence="1 2">
    <name type="scientific">Aminipila terrae</name>
    <dbReference type="NCBI Taxonomy" id="2697030"/>
    <lineage>
        <taxon>Bacteria</taxon>
        <taxon>Bacillati</taxon>
        <taxon>Bacillota</taxon>
        <taxon>Clostridia</taxon>
        <taxon>Peptostreptococcales</taxon>
        <taxon>Anaerovoracaceae</taxon>
        <taxon>Aminipila</taxon>
    </lineage>
</organism>
<evidence type="ECO:0000313" key="2">
    <source>
        <dbReference type="Proteomes" id="UP000463883"/>
    </source>
</evidence>
<reference evidence="1 2" key="1">
    <citation type="submission" date="2020-01" db="EMBL/GenBank/DDBJ databases">
        <title>Genomic analysis of Aminipila sp. CBA3637.</title>
        <authorList>
            <person name="Kim Y.B."/>
            <person name="Roh S.W."/>
        </authorList>
    </citation>
    <scope>NUCLEOTIDE SEQUENCE [LARGE SCALE GENOMIC DNA]</scope>
    <source>
        <strain evidence="1 2">CBA3637</strain>
    </source>
</reference>
<evidence type="ECO:0000313" key="1">
    <source>
        <dbReference type="EMBL" id="QHI73807.1"/>
    </source>
</evidence>
<dbReference type="Proteomes" id="UP000463883">
    <property type="component" value="Chromosome"/>
</dbReference>
<accession>A0A6P1MIS3</accession>
<dbReference type="AlphaFoldDB" id="A0A6P1MIS3"/>
<gene>
    <name evidence="1" type="ORF">Ami3637_16720</name>
</gene>